<dbReference type="PANTHER" id="PTHR10509">
    <property type="entry name" value="O-METHYLTRANSFERASE-RELATED"/>
    <property type="match status" value="1"/>
</dbReference>
<keyword evidence="2" id="KW-0808">Transferase</keyword>
<keyword evidence="1" id="KW-0489">Methyltransferase</keyword>
<gene>
    <name evidence="4" type="ORF">Vlu01_35490</name>
</gene>
<dbReference type="CDD" id="cd02440">
    <property type="entry name" value="AdoMet_MTases"/>
    <property type="match status" value="1"/>
</dbReference>
<evidence type="ECO:0000256" key="2">
    <source>
        <dbReference type="ARBA" id="ARBA00022679"/>
    </source>
</evidence>
<organism evidence="4 5">
    <name type="scientific">Micromonospora lutea</name>
    <dbReference type="NCBI Taxonomy" id="419825"/>
    <lineage>
        <taxon>Bacteria</taxon>
        <taxon>Bacillati</taxon>
        <taxon>Actinomycetota</taxon>
        <taxon>Actinomycetes</taxon>
        <taxon>Micromonosporales</taxon>
        <taxon>Micromonosporaceae</taxon>
        <taxon>Micromonospora</taxon>
    </lineage>
</organism>
<dbReference type="RefSeq" id="WP_373307426.1">
    <property type="nucleotide sequence ID" value="NZ_BOPB01000019.1"/>
</dbReference>
<dbReference type="Proteomes" id="UP000643165">
    <property type="component" value="Unassembled WGS sequence"/>
</dbReference>
<evidence type="ECO:0000313" key="4">
    <source>
        <dbReference type="EMBL" id="GIJ22925.1"/>
    </source>
</evidence>
<reference evidence="4 5" key="1">
    <citation type="submission" date="2021-01" db="EMBL/GenBank/DDBJ databases">
        <title>Whole genome shotgun sequence of Verrucosispora lutea NBRC 106530.</title>
        <authorList>
            <person name="Komaki H."/>
            <person name="Tamura T."/>
        </authorList>
    </citation>
    <scope>NUCLEOTIDE SEQUENCE [LARGE SCALE GENOMIC DNA]</scope>
    <source>
        <strain evidence="4 5">NBRC 106530</strain>
    </source>
</reference>
<name>A0ABQ4IYR3_9ACTN</name>
<keyword evidence="3" id="KW-0949">S-adenosyl-L-methionine</keyword>
<protein>
    <submittedName>
        <fullName evidence="4">O-methyltransferase</fullName>
    </submittedName>
</protein>
<accession>A0ABQ4IYR3</accession>
<proteinExistence type="predicted"/>
<evidence type="ECO:0000256" key="3">
    <source>
        <dbReference type="ARBA" id="ARBA00022691"/>
    </source>
</evidence>
<keyword evidence="5" id="KW-1185">Reference proteome</keyword>
<dbReference type="SUPFAM" id="SSF53335">
    <property type="entry name" value="S-adenosyl-L-methionine-dependent methyltransferases"/>
    <property type="match status" value="1"/>
</dbReference>
<dbReference type="InterPro" id="IPR002935">
    <property type="entry name" value="SAM_O-MeTrfase"/>
</dbReference>
<dbReference type="Gene3D" id="3.40.50.150">
    <property type="entry name" value="Vaccinia Virus protein VP39"/>
    <property type="match status" value="1"/>
</dbReference>
<dbReference type="InterPro" id="IPR029063">
    <property type="entry name" value="SAM-dependent_MTases_sf"/>
</dbReference>
<evidence type="ECO:0000313" key="5">
    <source>
        <dbReference type="Proteomes" id="UP000643165"/>
    </source>
</evidence>
<dbReference type="PROSITE" id="PS51682">
    <property type="entry name" value="SAM_OMT_I"/>
    <property type="match status" value="1"/>
</dbReference>
<evidence type="ECO:0000256" key="1">
    <source>
        <dbReference type="ARBA" id="ARBA00022603"/>
    </source>
</evidence>
<dbReference type="InterPro" id="IPR050362">
    <property type="entry name" value="Cation-dep_OMT"/>
</dbReference>
<comment type="caution">
    <text evidence="4">The sequence shown here is derived from an EMBL/GenBank/DDBJ whole genome shotgun (WGS) entry which is preliminary data.</text>
</comment>
<sequence>MNASLGGGNAKHVAVNQVLREYLLASTSAPDPTVRDLARATAELGEVAGMMVPEEQVALLTLLTRLVRARKVIDVGTFTGLSALAFARGVAPGGTVVTCDNSDRWLELARAHWQRAGVADRIDFRLGPAARTLRAMPERADVDVIFVDADKLNYPTYYELVVPLLRPGGLLLLDNVLLDGFVTAPDLAADQLQRRCAAVLREVNAAVAADDRLEAVMLPIADGLTVARRR</sequence>
<dbReference type="PANTHER" id="PTHR10509:SF14">
    <property type="entry name" value="CAFFEOYL-COA O-METHYLTRANSFERASE 3-RELATED"/>
    <property type="match status" value="1"/>
</dbReference>
<dbReference type="Pfam" id="PF01596">
    <property type="entry name" value="Methyltransf_3"/>
    <property type="match status" value="1"/>
</dbReference>
<dbReference type="EMBL" id="BOPB01000019">
    <property type="protein sequence ID" value="GIJ22925.1"/>
    <property type="molecule type" value="Genomic_DNA"/>
</dbReference>